<dbReference type="PROSITE" id="PS00178">
    <property type="entry name" value="AA_TRNA_LIGASE_I"/>
    <property type="match status" value="1"/>
</dbReference>
<evidence type="ECO:0000256" key="5">
    <source>
        <dbReference type="ARBA" id="ARBA00022840"/>
    </source>
</evidence>
<dbReference type="EC" id="6.1.1.4" evidence="9"/>
<evidence type="ECO:0000256" key="9">
    <source>
        <dbReference type="HAMAP-Rule" id="MF_00049"/>
    </source>
</evidence>
<dbReference type="FunFam" id="1.10.730.10:FF:000002">
    <property type="entry name" value="Leucine--tRNA ligase"/>
    <property type="match status" value="1"/>
</dbReference>
<dbReference type="InterPro" id="IPR015413">
    <property type="entry name" value="Methionyl/Leucyl_tRNA_Synth"/>
</dbReference>
<dbReference type="SUPFAM" id="SSF47323">
    <property type="entry name" value="Anticodon-binding domain of a subclass of class I aminoacyl-tRNA synthetases"/>
    <property type="match status" value="1"/>
</dbReference>
<evidence type="ECO:0000259" key="12">
    <source>
        <dbReference type="Pfam" id="PF00133"/>
    </source>
</evidence>
<evidence type="ECO:0000256" key="3">
    <source>
        <dbReference type="ARBA" id="ARBA00022598"/>
    </source>
</evidence>
<evidence type="ECO:0000256" key="1">
    <source>
        <dbReference type="ARBA" id="ARBA00005594"/>
    </source>
</evidence>
<feature type="domain" description="Aminoacyl-tRNA synthetase class Ia" evidence="12">
    <location>
        <begin position="423"/>
        <end position="582"/>
    </location>
</feature>
<dbReference type="PANTHER" id="PTHR43740:SF2">
    <property type="entry name" value="LEUCINE--TRNA LIGASE, MITOCHONDRIAL"/>
    <property type="match status" value="1"/>
</dbReference>
<dbReference type="InterPro" id="IPR001412">
    <property type="entry name" value="aa-tRNA-synth_I_CS"/>
</dbReference>
<dbReference type="SUPFAM" id="SSF52374">
    <property type="entry name" value="Nucleotidylyl transferase"/>
    <property type="match status" value="1"/>
</dbReference>
<dbReference type="GO" id="GO:0006429">
    <property type="term" value="P:leucyl-tRNA aminoacylation"/>
    <property type="evidence" value="ECO:0007669"/>
    <property type="project" value="UniProtKB-UniRule"/>
</dbReference>
<feature type="domain" description="Methionyl/Valyl/Leucyl/Isoleucyl-tRNA synthetase anticodon-binding" evidence="13">
    <location>
        <begin position="710"/>
        <end position="867"/>
    </location>
</feature>
<reference evidence="16 17" key="1">
    <citation type="submission" date="2017-03" db="EMBL/GenBank/DDBJ databases">
        <authorList>
            <person name="Afonso C.L."/>
            <person name="Miller P.J."/>
            <person name="Scott M.A."/>
            <person name="Spackman E."/>
            <person name="Goraichik I."/>
            <person name="Dimitrov K.M."/>
            <person name="Suarez D.L."/>
            <person name="Swayne D.E."/>
        </authorList>
    </citation>
    <scope>NUCLEOTIDE SEQUENCE [LARGE SCALE GENOMIC DNA]</scope>
    <source>
        <strain evidence="16">PRJEB14757</strain>
    </source>
</reference>
<dbReference type="InterPro" id="IPR009008">
    <property type="entry name" value="Val/Leu/Ile-tRNA-synth_edit"/>
</dbReference>
<sequence>MMDDRYSPDQVESKWQQYWQENHIFKVSEDMSREKYYLLEMFPYPSGKIHMGHVRNYTIGDVVARYKRMNGYNVLHPMGWDAFGMPAENAAIDNKTHPAAWTYENIATMRRQLKKMGFSYDWDREIATCRPEYYRWEQWLFVKMLEKDMVYRKESYVNWCEHCQTVLANEQVEADLCWRCGDPVLQKKLFQWFFRITDHAEDLLLYCDKLPGWPDKVTVMQKNWIGKSIGSEISFDVEGREEKITVFTTRPDTLFGSTFMCLAPEHPMVESLSKGTEQEAEVAAFVEKISRQERSSSGIEKYEKEGVFTGAFCINPASGRRMPVYTANFALMEYGTGAVMSVPAHDQRDFDFARKYGLDVVVVIQPRESLPLDGAAMTEAYTGPGNLVNSGRYDGMDNKSAMDEITMWLEGTGAGKKTVSFRLRDWGISRQRYWGSPIPVIHCPSCGVVPVPENELPVKLPEDADLLENGGSPLPSLDYFKKTTCPACGCTDAHRDTDTMDTFVESSWYFIRYCSPHCNTAMFDKDAVNYWMPVDQYIGGVEHAILHLLYSRYFMRVLNTLGLIDFKEPFTNLLTQGMVCKETMTCSEHGYIFPEDAKIEDDKVTCKKCGSDVTVGRVIKMSKSKKNVIDPNDLLARYGADITRLFCLFAAPPERDLEWNDDGVEGCYRFINRVWRLADSCMELVKSGSGKEIAPYTGTLSDLCDENAKKLYIKAHQTIKKVTEDIENSFHFNTAISAVMELVNAMYASGLTSENATESLSSASTLNDSKDGKNSKNASGTDLKAADMDEIKAVAHFCIKNIVLLLSPIVPHFAEELWEKMGNTPSIVNQKWPSYREDALVSDEMLIVVQVNGKLRSKFSIDVNSNEDTIREKALADETVQKHIGDKSVRKVIVVKNKLVNIVV</sequence>
<dbReference type="Gene3D" id="3.10.20.590">
    <property type="match status" value="1"/>
</dbReference>
<dbReference type="InterPro" id="IPR002302">
    <property type="entry name" value="Leu-tRNA-ligase"/>
</dbReference>
<evidence type="ECO:0000313" key="17">
    <source>
        <dbReference type="Proteomes" id="UP000191931"/>
    </source>
</evidence>
<dbReference type="SUPFAM" id="SSF50677">
    <property type="entry name" value="ValRS/IleRS/LeuRS editing domain"/>
    <property type="match status" value="1"/>
</dbReference>
<organism evidence="16 17">
    <name type="scientific">Desulfamplus magnetovallimortis</name>
    <dbReference type="NCBI Taxonomy" id="1246637"/>
    <lineage>
        <taxon>Bacteria</taxon>
        <taxon>Pseudomonadati</taxon>
        <taxon>Thermodesulfobacteriota</taxon>
        <taxon>Desulfobacteria</taxon>
        <taxon>Desulfobacterales</taxon>
        <taxon>Desulfobacteraceae</taxon>
        <taxon>Desulfamplus</taxon>
    </lineage>
</organism>
<keyword evidence="6 9" id="KW-0648">Protein biosynthesis</keyword>
<feature type="binding site" evidence="9">
    <location>
        <position position="623"/>
    </location>
    <ligand>
        <name>ATP</name>
        <dbReference type="ChEBI" id="CHEBI:30616"/>
    </ligand>
</feature>
<feature type="short sequence motif" description="'KMSKS' region" evidence="9">
    <location>
        <begin position="620"/>
        <end position="624"/>
    </location>
</feature>
<evidence type="ECO:0000256" key="8">
    <source>
        <dbReference type="ARBA" id="ARBA00047469"/>
    </source>
</evidence>
<dbReference type="GO" id="GO:0005524">
    <property type="term" value="F:ATP binding"/>
    <property type="evidence" value="ECO:0007669"/>
    <property type="project" value="UniProtKB-UniRule"/>
</dbReference>
<dbReference type="Gene3D" id="3.40.50.620">
    <property type="entry name" value="HUPs"/>
    <property type="match status" value="2"/>
</dbReference>
<dbReference type="Pfam" id="PF08264">
    <property type="entry name" value="Anticodon_1"/>
    <property type="match status" value="1"/>
</dbReference>
<dbReference type="Pfam" id="PF00133">
    <property type="entry name" value="tRNA-synt_1"/>
    <property type="match status" value="2"/>
</dbReference>
<dbReference type="HAMAP" id="MF_00049_B">
    <property type="entry name" value="Leu_tRNA_synth_B"/>
    <property type="match status" value="1"/>
</dbReference>
<keyword evidence="5 9" id="KW-0067">ATP-binding</keyword>
<dbReference type="Pfam" id="PF13603">
    <property type="entry name" value="tRNA-synt_1_2"/>
    <property type="match status" value="1"/>
</dbReference>
<dbReference type="InterPro" id="IPR009080">
    <property type="entry name" value="tRNAsynth_Ia_anticodon-bd"/>
</dbReference>
<dbReference type="Pfam" id="PF09334">
    <property type="entry name" value="tRNA-synt_1g"/>
    <property type="match status" value="1"/>
</dbReference>
<name>A0A1W1H638_9BACT</name>
<evidence type="ECO:0000256" key="10">
    <source>
        <dbReference type="RuleBase" id="RU363035"/>
    </source>
</evidence>
<evidence type="ECO:0000256" key="4">
    <source>
        <dbReference type="ARBA" id="ARBA00022741"/>
    </source>
</evidence>
<dbReference type="CDD" id="cd07958">
    <property type="entry name" value="Anticodon_Ia_Leu_BEm"/>
    <property type="match status" value="1"/>
</dbReference>
<evidence type="ECO:0000259" key="13">
    <source>
        <dbReference type="Pfam" id="PF08264"/>
    </source>
</evidence>
<feature type="domain" description="Methionyl/Leucyl tRNA synthetase" evidence="14">
    <location>
        <begin position="42"/>
        <end position="181"/>
    </location>
</feature>
<comment type="subcellular location">
    <subcellularLocation>
        <location evidence="9">Cytoplasm</location>
    </subcellularLocation>
</comment>
<feature type="region of interest" description="Disordered" evidence="11">
    <location>
        <begin position="762"/>
        <end position="781"/>
    </location>
</feature>
<comment type="catalytic activity">
    <reaction evidence="8 9">
        <text>tRNA(Leu) + L-leucine + ATP = L-leucyl-tRNA(Leu) + AMP + diphosphate</text>
        <dbReference type="Rhea" id="RHEA:11688"/>
        <dbReference type="Rhea" id="RHEA-COMP:9613"/>
        <dbReference type="Rhea" id="RHEA-COMP:9622"/>
        <dbReference type="ChEBI" id="CHEBI:30616"/>
        <dbReference type="ChEBI" id="CHEBI:33019"/>
        <dbReference type="ChEBI" id="CHEBI:57427"/>
        <dbReference type="ChEBI" id="CHEBI:78442"/>
        <dbReference type="ChEBI" id="CHEBI:78494"/>
        <dbReference type="ChEBI" id="CHEBI:456215"/>
        <dbReference type="EC" id="6.1.1.4"/>
    </reaction>
</comment>
<dbReference type="GO" id="GO:0005829">
    <property type="term" value="C:cytosol"/>
    <property type="evidence" value="ECO:0007669"/>
    <property type="project" value="TreeGrafter"/>
</dbReference>
<dbReference type="FunFam" id="3.10.20.590:FF:000001">
    <property type="entry name" value="Leucine--tRNA ligase"/>
    <property type="match status" value="1"/>
</dbReference>
<keyword evidence="17" id="KW-1185">Reference proteome</keyword>
<keyword evidence="7 9" id="KW-0030">Aminoacyl-tRNA synthetase</keyword>
<evidence type="ECO:0000256" key="2">
    <source>
        <dbReference type="ARBA" id="ARBA00022490"/>
    </source>
</evidence>
<dbReference type="FunFam" id="3.40.50.620:FF:000056">
    <property type="entry name" value="Leucine--tRNA ligase"/>
    <property type="match status" value="1"/>
</dbReference>
<dbReference type="GO" id="GO:0002161">
    <property type="term" value="F:aminoacyl-tRNA deacylase activity"/>
    <property type="evidence" value="ECO:0007669"/>
    <property type="project" value="InterPro"/>
</dbReference>
<feature type="domain" description="Aminoacyl-tRNA synthetase class Ia" evidence="12">
    <location>
        <begin position="620"/>
        <end position="659"/>
    </location>
</feature>
<feature type="domain" description="Leucyl-tRNA synthetase editing" evidence="15">
    <location>
        <begin position="222"/>
        <end position="410"/>
    </location>
</feature>
<evidence type="ECO:0000256" key="7">
    <source>
        <dbReference type="ARBA" id="ARBA00023146"/>
    </source>
</evidence>
<dbReference type="InterPro" id="IPR013155">
    <property type="entry name" value="M/V/L/I-tRNA-synth_anticd-bd"/>
</dbReference>
<dbReference type="EMBL" id="FWEV01000024">
    <property type="protein sequence ID" value="SLM27904.1"/>
    <property type="molecule type" value="Genomic_DNA"/>
</dbReference>
<evidence type="ECO:0000259" key="14">
    <source>
        <dbReference type="Pfam" id="PF09334"/>
    </source>
</evidence>
<feature type="short sequence motif" description="'HIGH' region" evidence="9">
    <location>
        <begin position="43"/>
        <end position="53"/>
    </location>
</feature>
<protein>
    <recommendedName>
        <fullName evidence="9">Leucine--tRNA ligase</fullName>
        <ecNumber evidence="9">6.1.1.4</ecNumber>
    </recommendedName>
    <alternativeName>
        <fullName evidence="9">Leucyl-tRNA synthetase</fullName>
        <shortName evidence="9">LeuRS</shortName>
    </alternativeName>
</protein>
<evidence type="ECO:0000256" key="11">
    <source>
        <dbReference type="SAM" id="MobiDB-lite"/>
    </source>
</evidence>
<dbReference type="Proteomes" id="UP000191931">
    <property type="component" value="Unassembled WGS sequence"/>
</dbReference>
<dbReference type="NCBIfam" id="TIGR00396">
    <property type="entry name" value="leuS_bact"/>
    <property type="match status" value="1"/>
</dbReference>
<dbReference type="InterPro" id="IPR025709">
    <property type="entry name" value="Leu_tRNA-synth_edit"/>
</dbReference>
<keyword evidence="3 9" id="KW-0436">Ligase</keyword>
<evidence type="ECO:0000313" key="16">
    <source>
        <dbReference type="EMBL" id="SLM27904.1"/>
    </source>
</evidence>
<dbReference type="AlphaFoldDB" id="A0A1W1H638"/>
<keyword evidence="4 9" id="KW-0547">Nucleotide-binding</keyword>
<dbReference type="Gene3D" id="1.10.730.10">
    <property type="entry name" value="Isoleucyl-tRNA Synthetase, Domain 1"/>
    <property type="match status" value="1"/>
</dbReference>
<dbReference type="Gene3D" id="2.20.28.290">
    <property type="match status" value="1"/>
</dbReference>
<comment type="similarity">
    <text evidence="1 9 10">Belongs to the class-I aminoacyl-tRNA synthetase family.</text>
</comment>
<dbReference type="FunFam" id="3.40.50.620:FF:000003">
    <property type="entry name" value="Leucine--tRNA ligase"/>
    <property type="match status" value="1"/>
</dbReference>
<accession>A0A1W1H638</accession>
<dbReference type="InterPro" id="IPR002300">
    <property type="entry name" value="aa-tRNA-synth_Ia"/>
</dbReference>
<dbReference type="InterPro" id="IPR014729">
    <property type="entry name" value="Rossmann-like_a/b/a_fold"/>
</dbReference>
<dbReference type="GO" id="GO:0004823">
    <property type="term" value="F:leucine-tRNA ligase activity"/>
    <property type="evidence" value="ECO:0007669"/>
    <property type="project" value="UniProtKB-UniRule"/>
</dbReference>
<keyword evidence="2 9" id="KW-0963">Cytoplasm</keyword>
<dbReference type="PRINTS" id="PR00985">
    <property type="entry name" value="TRNASYNTHLEU"/>
</dbReference>
<evidence type="ECO:0000256" key="6">
    <source>
        <dbReference type="ARBA" id="ARBA00022917"/>
    </source>
</evidence>
<proteinExistence type="inferred from homology"/>
<dbReference type="PANTHER" id="PTHR43740">
    <property type="entry name" value="LEUCYL-TRNA SYNTHETASE"/>
    <property type="match status" value="1"/>
</dbReference>
<evidence type="ECO:0000259" key="15">
    <source>
        <dbReference type="Pfam" id="PF13603"/>
    </source>
</evidence>
<gene>
    <name evidence="9 16" type="primary">leuS</name>
    <name evidence="16" type="ORF">MTBBW1_120025</name>
</gene>
<dbReference type="CDD" id="cd00812">
    <property type="entry name" value="LeuRS_core"/>
    <property type="match status" value="1"/>
</dbReference>
<dbReference type="STRING" id="1246637.MTBBW1_120025"/>